<dbReference type="Gene3D" id="1.10.10.660">
    <property type="entry name" value="conserved protein of unknown function from Enterococcus faecalis V583"/>
    <property type="match status" value="1"/>
</dbReference>
<comment type="caution">
    <text evidence="1">The sequence shown here is derived from an EMBL/GenBank/DDBJ whole genome shotgun (WGS) entry which is preliminary data.</text>
</comment>
<accession>A0ABS2LBH5</accession>
<dbReference type="EMBL" id="JAFBBO010000001">
    <property type="protein sequence ID" value="MBM7477774.1"/>
    <property type="molecule type" value="Genomic_DNA"/>
</dbReference>
<gene>
    <name evidence="1" type="ORF">JOD49_000694</name>
</gene>
<dbReference type="InterPro" id="IPR009499">
    <property type="entry name" value="AllG-like"/>
</dbReference>
<dbReference type="Proteomes" id="UP000698059">
    <property type="component" value="Unassembled WGS sequence"/>
</dbReference>
<protein>
    <recommendedName>
        <fullName evidence="3">DUF1116 domain-containing protein</fullName>
    </recommendedName>
</protein>
<keyword evidence="2" id="KW-1185">Reference proteome</keyword>
<reference evidence="1 2" key="1">
    <citation type="submission" date="2021-01" db="EMBL/GenBank/DDBJ databases">
        <title>Sequencing the genomes of 1000 actinobacteria strains.</title>
        <authorList>
            <person name="Klenk H.-P."/>
        </authorList>
    </citation>
    <scope>NUCLEOTIDE SEQUENCE [LARGE SCALE GENOMIC DNA]</scope>
    <source>
        <strain evidence="1 2">DSM 46000</strain>
    </source>
</reference>
<evidence type="ECO:0000313" key="1">
    <source>
        <dbReference type="EMBL" id="MBM7477774.1"/>
    </source>
</evidence>
<dbReference type="Pfam" id="PF06545">
    <property type="entry name" value="AllG"/>
    <property type="match status" value="1"/>
</dbReference>
<sequence length="478" mass="49005">MTPHALSVLNVGLPLITEGVAPDRVTQLDWRPPAFGDVEAGQLMVLLSDGATREANERAIAAVHAVRPQLVGVRPAREAVPALAAGHLLLHAGPPLEMARMSGPVRGALVGATLFEGWATDPEEAARLLDDGTVRVEPCHHHGAVGPMAGVLSPSMPVLVVTDSATGTDPGAVPRAAFASLNEGLGKVLRFGAYDDEVLTRLAWMRDVLGPVLDQAVRLAGPVDVTALLGQALSMGDEGHNRNVAATSLLARRFAPTLATIDGGVEVLAFLAGNDHFALNLSMAGAKLSMDAASGIENSTLVTAMARNGVEFGLRVAGTGDRWFTTPVGPADGLFFPGYGPEDANPDLGDSAITETLGIGGFAMAASPAITRFVGGTPEDALDATRSMRRITLAPHPAFPLPPLNFAGSPSGIDVLKVLDTGELPLINTGIAHREAGVGQIGAGIVTAPPGVFLAAVRGLAQARGLAPVDAVDATVPS</sequence>
<organism evidence="1 2">
    <name type="scientific">Oerskovia jenensis</name>
    <dbReference type="NCBI Taxonomy" id="162169"/>
    <lineage>
        <taxon>Bacteria</taxon>
        <taxon>Bacillati</taxon>
        <taxon>Actinomycetota</taxon>
        <taxon>Actinomycetes</taxon>
        <taxon>Micrococcales</taxon>
        <taxon>Cellulomonadaceae</taxon>
        <taxon>Oerskovia</taxon>
    </lineage>
</organism>
<dbReference type="RefSeq" id="WP_205305985.1">
    <property type="nucleotide sequence ID" value="NZ_BAAAVF010000005.1"/>
</dbReference>
<dbReference type="Gene3D" id="3.90.1700.10">
    <property type="entry name" value="v583 domain like"/>
    <property type="match status" value="1"/>
</dbReference>
<proteinExistence type="predicted"/>
<name>A0ABS2LBH5_9CELL</name>
<evidence type="ECO:0000313" key="2">
    <source>
        <dbReference type="Proteomes" id="UP000698059"/>
    </source>
</evidence>
<dbReference type="InterPro" id="IPR024033">
    <property type="entry name" value="OXTCase_su_AllG_h-dom"/>
</dbReference>
<dbReference type="Gene3D" id="3.90.1710.10">
    <property type="entry name" value="Enterococcus faecalis V583 domain"/>
    <property type="match status" value="1"/>
</dbReference>
<evidence type="ECO:0008006" key="3">
    <source>
        <dbReference type="Google" id="ProtNLM"/>
    </source>
</evidence>